<dbReference type="AlphaFoldDB" id="A0A4Q7KM93"/>
<gene>
    <name evidence="3" type="ORF">EV193_105358</name>
</gene>
<dbReference type="Gene3D" id="3.40.710.10">
    <property type="entry name" value="DD-peptidase/beta-lactamase superfamily"/>
    <property type="match status" value="1"/>
</dbReference>
<evidence type="ECO:0000256" key="1">
    <source>
        <dbReference type="SAM" id="SignalP"/>
    </source>
</evidence>
<protein>
    <submittedName>
        <fullName evidence="3">D-alanyl-D-alanine carboxypeptidase</fullName>
    </submittedName>
</protein>
<proteinExistence type="predicted"/>
<dbReference type="InterPro" id="IPR050491">
    <property type="entry name" value="AmpC-like"/>
</dbReference>
<reference evidence="3 4" key="1">
    <citation type="submission" date="2019-02" db="EMBL/GenBank/DDBJ databases">
        <title>Genomic Encyclopedia of Type Strains, Phase IV (KMG-IV): sequencing the most valuable type-strain genomes for metagenomic binning, comparative biology and taxonomic classification.</title>
        <authorList>
            <person name="Goeker M."/>
        </authorList>
    </citation>
    <scope>NUCLEOTIDE SEQUENCE [LARGE SCALE GENOMIC DNA]</scope>
    <source>
        <strain evidence="3 4">DSM 101727</strain>
    </source>
</reference>
<dbReference type="InterPro" id="IPR001466">
    <property type="entry name" value="Beta-lactam-related"/>
</dbReference>
<feature type="domain" description="Beta-lactamase-related" evidence="2">
    <location>
        <begin position="35"/>
        <end position="340"/>
    </location>
</feature>
<evidence type="ECO:0000313" key="4">
    <source>
        <dbReference type="Proteomes" id="UP000294257"/>
    </source>
</evidence>
<feature type="chain" id="PRO_5020364044" evidence="1">
    <location>
        <begin position="21"/>
        <end position="394"/>
    </location>
</feature>
<dbReference type="PANTHER" id="PTHR46825">
    <property type="entry name" value="D-ALANYL-D-ALANINE-CARBOXYPEPTIDASE/ENDOPEPTIDASE AMPH"/>
    <property type="match status" value="1"/>
</dbReference>
<dbReference type="Proteomes" id="UP000294257">
    <property type="component" value="Unassembled WGS sequence"/>
</dbReference>
<sequence length="394" mass="42111">MGVAALSAALLTGLAGTAVAEPVTDGRPELRAAMDELAAAGAAGVQVRLHDARGDWVGSAGVRELGGHRPPSTKGRFRAASITKTFVATVILQLVGERRIELDAPVDGYLPEFGLDERITVRMLLQHTSGLFNYTGEINPDGSFEPGIPVSAGRELVENRFREFTPEELVGVSLSKPPRFEPGARWSYSNTNYVLAGLLIEKITGTPYAEQVEHRVLWPLGLHETRVPGKRVGIAGPHARGYFTYTEAGVRRTADITELSPTAGWAAGEMISTTRDLDRFVSALLAGKLLPPPLLEEMLRTVPSDTGGYGLGVRRVDLGCGSVFGHTGGILGYDSFMFSSRDGARRFEMSATIGVLDQTDEPALAKYVNALKTVMDAGLCGSAEKMASRPGKSD</sequence>
<comment type="caution">
    <text evidence="3">The sequence shown here is derived from an EMBL/GenBank/DDBJ whole genome shotgun (WGS) entry which is preliminary data.</text>
</comment>
<keyword evidence="3" id="KW-0645">Protease</keyword>
<evidence type="ECO:0000313" key="3">
    <source>
        <dbReference type="EMBL" id="RZS37799.1"/>
    </source>
</evidence>
<feature type="signal peptide" evidence="1">
    <location>
        <begin position="1"/>
        <end position="20"/>
    </location>
</feature>
<dbReference type="GO" id="GO:0004180">
    <property type="term" value="F:carboxypeptidase activity"/>
    <property type="evidence" value="ECO:0007669"/>
    <property type="project" value="UniProtKB-KW"/>
</dbReference>
<dbReference type="SUPFAM" id="SSF56601">
    <property type="entry name" value="beta-lactamase/transpeptidase-like"/>
    <property type="match status" value="1"/>
</dbReference>
<organism evidence="3 4">
    <name type="scientific">Herbihabitans rhizosphaerae</name>
    <dbReference type="NCBI Taxonomy" id="1872711"/>
    <lineage>
        <taxon>Bacteria</taxon>
        <taxon>Bacillati</taxon>
        <taxon>Actinomycetota</taxon>
        <taxon>Actinomycetes</taxon>
        <taxon>Pseudonocardiales</taxon>
        <taxon>Pseudonocardiaceae</taxon>
        <taxon>Herbihabitans</taxon>
    </lineage>
</organism>
<evidence type="ECO:0000259" key="2">
    <source>
        <dbReference type="Pfam" id="PF00144"/>
    </source>
</evidence>
<name>A0A4Q7KM93_9PSEU</name>
<keyword evidence="3" id="KW-0121">Carboxypeptidase</keyword>
<keyword evidence="3" id="KW-0378">Hydrolase</keyword>
<dbReference type="InterPro" id="IPR012338">
    <property type="entry name" value="Beta-lactam/transpept-like"/>
</dbReference>
<dbReference type="OrthoDB" id="503788at2"/>
<dbReference type="PANTHER" id="PTHR46825:SF7">
    <property type="entry name" value="D-ALANYL-D-ALANINE CARBOXYPEPTIDASE"/>
    <property type="match status" value="1"/>
</dbReference>
<dbReference type="EMBL" id="SGWQ01000005">
    <property type="protein sequence ID" value="RZS37799.1"/>
    <property type="molecule type" value="Genomic_DNA"/>
</dbReference>
<keyword evidence="1" id="KW-0732">Signal</keyword>
<keyword evidence="4" id="KW-1185">Reference proteome</keyword>
<dbReference type="Pfam" id="PF00144">
    <property type="entry name" value="Beta-lactamase"/>
    <property type="match status" value="1"/>
</dbReference>
<accession>A0A4Q7KM93</accession>